<reference evidence="4" key="1">
    <citation type="submission" date="2022-01" db="EMBL/GenBank/DDBJ databases">
        <authorList>
            <person name="Braso-Vives M."/>
        </authorList>
    </citation>
    <scope>NUCLEOTIDE SEQUENCE</scope>
</reference>
<evidence type="ECO:0000256" key="2">
    <source>
        <dbReference type="SAM" id="SignalP"/>
    </source>
</evidence>
<dbReference type="Pfam" id="PF20146">
    <property type="entry name" value="NRF"/>
    <property type="match status" value="1"/>
</dbReference>
<keyword evidence="1" id="KW-1133">Transmembrane helix</keyword>
<dbReference type="InterPro" id="IPR006621">
    <property type="entry name" value="Nose-resist-to-fluoxetine_N"/>
</dbReference>
<dbReference type="Proteomes" id="UP000838412">
    <property type="component" value="Chromosome 1"/>
</dbReference>
<feature type="transmembrane region" description="Helical" evidence="1">
    <location>
        <begin position="424"/>
        <end position="446"/>
    </location>
</feature>
<dbReference type="EMBL" id="OV696686">
    <property type="protein sequence ID" value="CAH1230826.1"/>
    <property type="molecule type" value="Genomic_DNA"/>
</dbReference>
<dbReference type="InterPro" id="IPR002656">
    <property type="entry name" value="Acyl_transf_3_dom"/>
</dbReference>
<feature type="transmembrane region" description="Helical" evidence="1">
    <location>
        <begin position="607"/>
        <end position="626"/>
    </location>
</feature>
<feature type="domain" description="Nose resistant-to-fluoxetine protein N-terminal" evidence="3">
    <location>
        <begin position="64"/>
        <end position="192"/>
    </location>
</feature>
<feature type="transmembrane region" description="Helical" evidence="1">
    <location>
        <begin position="368"/>
        <end position="385"/>
    </location>
</feature>
<sequence length="736" mass="82516">MDAEFMMLATLLCLLANCRATTDNTHADLSPGYREFREHFYGLAQNKPINWTMVEHLVHDGQVSRPCFKHSTKLHDDATAFKTYAGRMLDSTGKTIPSGLFQGDWMDFGSYQGCTVDSNSAPDRPTDFRATYCRLNWGGIPREVAAGMKHYVQGVCVPNSCTDVDVTRLASTGLLGLKPMASWHVEGVLCQREEDYATYSNNAVTAIFVTAAILLLLVISALYEFIITTCLSEKTRRDLEEGKAGRFLRCFSVYNNTKKLLDTHQPPGQLSTLHGIRVISCMLIIYGHTIVMQVSVANMVDRQRVITWETSFPLYGNHLDLAADAFFLLSGLTTSYQFLKHLKRAGGIFTWKDLGMCYIHRYARVTPVYAFLLMIYACLFVYMGTGPNWADPTLKAMTELQGCSTSFWTNLLYINNYFNKCFKWAWFLAVDMQLFIVSPGIVLLLYRTPKRGIVLTLVLLVSSWVTNAVRYHTQQEDGAFTVTYHNRDTIIRLGPYMIGMLIGYLLLQTNRAVPDTRKTKVLMLLGWMVCSALSILITIPKFTFCTYGMVMQSEGSIRIKTTTFDNPGWMAFYRSLFATSVAWLVYACSVGYGGLMTEFLSWRGWAPLSRLSYAAYLVHPIILHAYTMSQKTVLFFSVANWVVSALGIICLAFLCAFAASLMVEMPCMGMEQLILSRGRQSGSKPAPPVNDGKRKYNTVEAVQDMGQATNGRAVEFSTGVKGTNVNGEPSVQKKEN</sequence>
<evidence type="ECO:0000313" key="4">
    <source>
        <dbReference type="EMBL" id="CAH1230826.1"/>
    </source>
</evidence>
<dbReference type="PANTHER" id="PTHR11161:SF0">
    <property type="entry name" value="O-ACYLTRANSFERASE LIKE PROTEIN"/>
    <property type="match status" value="1"/>
</dbReference>
<dbReference type="PANTHER" id="PTHR11161">
    <property type="entry name" value="O-ACYLTRANSFERASE"/>
    <property type="match status" value="1"/>
</dbReference>
<feature type="transmembrane region" description="Helical" evidence="1">
    <location>
        <begin position="453"/>
        <end position="469"/>
    </location>
</feature>
<dbReference type="AlphaFoldDB" id="A0A8J9VU67"/>
<organism evidence="4 5">
    <name type="scientific">Branchiostoma lanceolatum</name>
    <name type="common">Common lancelet</name>
    <name type="synonym">Amphioxus lanceolatum</name>
    <dbReference type="NCBI Taxonomy" id="7740"/>
    <lineage>
        <taxon>Eukaryota</taxon>
        <taxon>Metazoa</taxon>
        <taxon>Chordata</taxon>
        <taxon>Cephalochordata</taxon>
        <taxon>Leptocardii</taxon>
        <taxon>Amphioxiformes</taxon>
        <taxon>Branchiostomatidae</taxon>
        <taxon>Branchiostoma</taxon>
    </lineage>
</organism>
<dbReference type="OrthoDB" id="118951at2759"/>
<evidence type="ECO:0000259" key="3">
    <source>
        <dbReference type="SMART" id="SM00703"/>
    </source>
</evidence>
<keyword evidence="5" id="KW-1185">Reference proteome</keyword>
<feature type="transmembrane region" description="Helical" evidence="1">
    <location>
        <begin position="638"/>
        <end position="663"/>
    </location>
</feature>
<feature type="transmembrane region" description="Helical" evidence="1">
    <location>
        <begin position="571"/>
        <end position="595"/>
    </location>
</feature>
<feature type="transmembrane region" description="Helical" evidence="1">
    <location>
        <begin position="519"/>
        <end position="539"/>
    </location>
</feature>
<evidence type="ECO:0000256" key="1">
    <source>
        <dbReference type="SAM" id="Phobius"/>
    </source>
</evidence>
<feature type="signal peptide" evidence="2">
    <location>
        <begin position="1"/>
        <end position="20"/>
    </location>
</feature>
<protein>
    <submittedName>
        <fullName evidence="4">Hypp343 protein</fullName>
    </submittedName>
</protein>
<keyword evidence="1" id="KW-0472">Membrane</keyword>
<proteinExistence type="predicted"/>
<feature type="transmembrane region" description="Helical" evidence="1">
    <location>
        <begin position="489"/>
        <end position="507"/>
    </location>
</feature>
<keyword evidence="2" id="KW-0732">Signal</keyword>
<dbReference type="Pfam" id="PF01757">
    <property type="entry name" value="Acyl_transf_3"/>
    <property type="match status" value="1"/>
</dbReference>
<dbReference type="SMART" id="SM00703">
    <property type="entry name" value="NRF"/>
    <property type="match status" value="1"/>
</dbReference>
<keyword evidence="1" id="KW-0812">Transmembrane</keyword>
<evidence type="ECO:0000313" key="5">
    <source>
        <dbReference type="Proteomes" id="UP000838412"/>
    </source>
</evidence>
<gene>
    <name evidence="4" type="primary">Hypp343</name>
    <name evidence="4" type="ORF">BLAG_LOCUS1157</name>
</gene>
<accession>A0A8J9VU67</accession>
<feature type="transmembrane region" description="Helical" evidence="1">
    <location>
        <begin position="203"/>
        <end position="227"/>
    </location>
</feature>
<dbReference type="GO" id="GO:0016747">
    <property type="term" value="F:acyltransferase activity, transferring groups other than amino-acyl groups"/>
    <property type="evidence" value="ECO:0007669"/>
    <property type="project" value="InterPro"/>
</dbReference>
<name>A0A8J9VU67_BRALA</name>
<feature type="chain" id="PRO_5035451834" evidence="2">
    <location>
        <begin position="21"/>
        <end position="736"/>
    </location>
</feature>
<dbReference type="InterPro" id="IPR052728">
    <property type="entry name" value="O2_lipid_transport_reg"/>
</dbReference>